<feature type="domain" description="Amino acid permease/ SLC12A" evidence="6">
    <location>
        <begin position="11"/>
        <end position="324"/>
    </location>
</feature>
<feature type="transmembrane region" description="Helical" evidence="5">
    <location>
        <begin position="170"/>
        <end position="190"/>
    </location>
</feature>
<reference evidence="7 8" key="1">
    <citation type="journal article" date="2014" name="PLoS Genet.">
        <title>Phylogenetically driven sequencing of extremely halophilic archaea reveals strategies for static and dynamic osmo-response.</title>
        <authorList>
            <person name="Becker E.A."/>
            <person name="Seitzer P.M."/>
            <person name="Tritt A."/>
            <person name="Larsen D."/>
            <person name="Krusor M."/>
            <person name="Yao A.I."/>
            <person name="Wu D."/>
            <person name="Madern D."/>
            <person name="Eisen J.A."/>
            <person name="Darling A.E."/>
            <person name="Facciotti M.T."/>
        </authorList>
    </citation>
    <scope>NUCLEOTIDE SEQUENCE [LARGE SCALE GENOMIC DNA]</scope>
    <source>
        <strain evidence="7 8">100A6</strain>
    </source>
</reference>
<dbReference type="InterPro" id="IPR050367">
    <property type="entry name" value="APC_superfamily"/>
</dbReference>
<dbReference type="PANTHER" id="PTHR42770:SF7">
    <property type="entry name" value="MEMBRANE PROTEIN"/>
    <property type="match status" value="1"/>
</dbReference>
<comment type="subcellular location">
    <subcellularLocation>
        <location evidence="1">Membrane</location>
        <topology evidence="1">Multi-pass membrane protein</topology>
    </subcellularLocation>
</comment>
<keyword evidence="4 5" id="KW-0472">Membrane</keyword>
<evidence type="ECO:0000313" key="7">
    <source>
        <dbReference type="EMBL" id="EMA37176.1"/>
    </source>
</evidence>
<protein>
    <recommendedName>
        <fullName evidence="6">Amino acid permease/ SLC12A domain-containing protein</fullName>
    </recommendedName>
</protein>
<dbReference type="PANTHER" id="PTHR42770">
    <property type="entry name" value="AMINO ACID TRANSPORTER-RELATED"/>
    <property type="match status" value="1"/>
</dbReference>
<evidence type="ECO:0000256" key="1">
    <source>
        <dbReference type="ARBA" id="ARBA00004141"/>
    </source>
</evidence>
<feature type="transmembrane region" description="Helical" evidence="5">
    <location>
        <begin position="291"/>
        <end position="309"/>
    </location>
</feature>
<dbReference type="Pfam" id="PF00324">
    <property type="entry name" value="AA_permease"/>
    <property type="match status" value="1"/>
</dbReference>
<feature type="transmembrane region" description="Helical" evidence="5">
    <location>
        <begin position="93"/>
        <end position="113"/>
    </location>
</feature>
<dbReference type="GO" id="GO:0055085">
    <property type="term" value="P:transmembrane transport"/>
    <property type="evidence" value="ECO:0007669"/>
    <property type="project" value="InterPro"/>
</dbReference>
<feature type="transmembrane region" description="Helical" evidence="5">
    <location>
        <begin position="28"/>
        <end position="46"/>
    </location>
</feature>
<gene>
    <name evidence="7" type="ORF">C447_13192</name>
</gene>
<dbReference type="AlphaFoldDB" id="M0LUP9"/>
<dbReference type="Gene3D" id="1.20.1740.10">
    <property type="entry name" value="Amino acid/polyamine transporter I"/>
    <property type="match status" value="1"/>
</dbReference>
<evidence type="ECO:0000256" key="2">
    <source>
        <dbReference type="ARBA" id="ARBA00022692"/>
    </source>
</evidence>
<keyword evidence="3 5" id="KW-1133">Transmembrane helix</keyword>
<evidence type="ECO:0000256" key="5">
    <source>
        <dbReference type="SAM" id="Phobius"/>
    </source>
</evidence>
<dbReference type="GO" id="GO:0016020">
    <property type="term" value="C:membrane"/>
    <property type="evidence" value="ECO:0007669"/>
    <property type="project" value="UniProtKB-SubCell"/>
</dbReference>
<accession>M0LUP9</accession>
<organism evidence="7 8">
    <name type="scientific">Halococcus hamelinensis 100A6</name>
    <dbReference type="NCBI Taxonomy" id="1132509"/>
    <lineage>
        <taxon>Archaea</taxon>
        <taxon>Methanobacteriati</taxon>
        <taxon>Methanobacteriota</taxon>
        <taxon>Stenosarchaea group</taxon>
        <taxon>Halobacteria</taxon>
        <taxon>Halobacteriales</taxon>
        <taxon>Halococcaceae</taxon>
        <taxon>Halococcus</taxon>
    </lineage>
</organism>
<feature type="transmembrane region" description="Helical" evidence="5">
    <location>
        <begin position="53"/>
        <end position="73"/>
    </location>
</feature>
<dbReference type="Proteomes" id="UP000011566">
    <property type="component" value="Unassembled WGS sequence"/>
</dbReference>
<evidence type="ECO:0000259" key="6">
    <source>
        <dbReference type="Pfam" id="PF00324"/>
    </source>
</evidence>
<keyword evidence="2 5" id="KW-0812">Transmembrane</keyword>
<dbReference type="EMBL" id="AOMB01000036">
    <property type="protein sequence ID" value="EMA37176.1"/>
    <property type="molecule type" value="Genomic_DNA"/>
</dbReference>
<dbReference type="InterPro" id="IPR004841">
    <property type="entry name" value="AA-permease/SLC12A_dom"/>
</dbReference>
<dbReference type="eggNOG" id="arCOG00009">
    <property type="taxonomic scope" value="Archaea"/>
</dbReference>
<dbReference type="PATRIC" id="fig|1132509.6.peg.3058"/>
<keyword evidence="8" id="KW-1185">Reference proteome</keyword>
<evidence type="ECO:0000256" key="3">
    <source>
        <dbReference type="ARBA" id="ARBA00022989"/>
    </source>
</evidence>
<comment type="caution">
    <text evidence="7">The sequence shown here is derived from an EMBL/GenBank/DDBJ whole genome shotgun (WGS) entry which is preliminary data.</text>
</comment>
<feature type="transmembrane region" description="Helical" evidence="5">
    <location>
        <begin position="315"/>
        <end position="331"/>
    </location>
</feature>
<evidence type="ECO:0000313" key="8">
    <source>
        <dbReference type="Proteomes" id="UP000011566"/>
    </source>
</evidence>
<name>M0LUP9_9EURY</name>
<sequence>MSGFVILQVLVIAGASYLNTFFPAVSTQIFTVLLLLITVGVVWFGIQAVGRLEIVLSAFLLIAIGTILALGVLNIDPNQLTPVFPSGPVPTLSVMGVMLTTFISGLYIIDFGGDIEDPGKAFGKILFLNTGAVALIGIGVILVSVGIVPSDQLANRTLRVVTSEYLSPELIVVSAVAAMVAGVTSNIAILSMVTRYMKATANDGILPKWLGEENKHGEPKYVLLIVGAASIVGVFLNIPLNDMIQGSAMGNLTLVTVTCVTASRLPSTRPEVFETGPLSESKYLSRTTVRWFSRIAAVVLGSLVVSIAIESPTGLQWYLLFVSSGVVIYAVQKLRGSVDVDAESVGEAGSVSGSD</sequence>
<feature type="transmembrane region" description="Helical" evidence="5">
    <location>
        <begin position="125"/>
        <end position="150"/>
    </location>
</feature>
<proteinExistence type="predicted"/>
<evidence type="ECO:0000256" key="4">
    <source>
        <dbReference type="ARBA" id="ARBA00023136"/>
    </source>
</evidence>